<sequence length="296" mass="32843">MKNIVEVNGLTKTYGNVAAVHDVSFTLDSDKIYGLLGRNGAGKTTIMHMIAAQQFATKGEIKLFGETPYENNKVLSQLCFIKESQKYPDSFRIVDVLHVAATLFSNWDQKFAELLIEDFRLPIKRRMKKLSRGMLSSVGIIIGLASRAPLTMFDEPYIGLDAVARGVFYNRLIEDYALYPRTILLSTHLIDEVSQILEHVLIIDGGKLMMNEDADFLRGLGCTVIGLSTAVEAFTAGREVINRESLGGMIAITITGKLSAEDRLTAAEQGLQLSPVSMQQLIVHMTSQKKERKEVL</sequence>
<dbReference type="PANTHER" id="PTHR42939:SF1">
    <property type="entry name" value="ABC TRANSPORTER ATP-BINDING PROTEIN ALBC-RELATED"/>
    <property type="match status" value="1"/>
</dbReference>
<keyword evidence="1" id="KW-0067">ATP-binding</keyword>
<name>A0A3G9IJC9_9BACL</name>
<dbReference type="Proteomes" id="UP000275368">
    <property type="component" value="Chromosome"/>
</dbReference>
<proteinExistence type="predicted"/>
<dbReference type="RefSeq" id="WP_125653499.1">
    <property type="nucleotide sequence ID" value="NZ_AP019308.1"/>
</dbReference>
<keyword evidence="2" id="KW-1185">Reference proteome</keyword>
<accession>A0A3G9IJC9</accession>
<evidence type="ECO:0000313" key="2">
    <source>
        <dbReference type="Proteomes" id="UP000275368"/>
    </source>
</evidence>
<dbReference type="InterPro" id="IPR003439">
    <property type="entry name" value="ABC_transporter-like_ATP-bd"/>
</dbReference>
<protein>
    <submittedName>
        <fullName evidence="1">ABC transporter ATP-binding protein</fullName>
    </submittedName>
</protein>
<dbReference type="PROSITE" id="PS50893">
    <property type="entry name" value="ABC_TRANSPORTER_2"/>
    <property type="match status" value="1"/>
</dbReference>
<dbReference type="GO" id="GO:0016887">
    <property type="term" value="F:ATP hydrolysis activity"/>
    <property type="evidence" value="ECO:0007669"/>
    <property type="project" value="InterPro"/>
</dbReference>
<reference evidence="1 2" key="1">
    <citation type="submission" date="2018-11" db="EMBL/GenBank/DDBJ databases">
        <title>Complete genome sequence of Paenibacillus baekrokdamisoli strain KCTC 33723.</title>
        <authorList>
            <person name="Kang S.W."/>
            <person name="Lee K.C."/>
            <person name="Kim K.K."/>
            <person name="Kim J.S."/>
            <person name="Kim D.S."/>
            <person name="Ko S.H."/>
            <person name="Yang S.H."/>
            <person name="Lee J.S."/>
        </authorList>
    </citation>
    <scope>NUCLEOTIDE SEQUENCE [LARGE SCALE GENOMIC DNA]</scope>
    <source>
        <strain evidence="1 2">KCTC 33723</strain>
    </source>
</reference>
<dbReference type="OrthoDB" id="9804819at2"/>
<dbReference type="KEGG" id="pbk:Back11_04520"/>
<dbReference type="Gene3D" id="3.40.50.300">
    <property type="entry name" value="P-loop containing nucleotide triphosphate hydrolases"/>
    <property type="match status" value="1"/>
</dbReference>
<organism evidence="1 2">
    <name type="scientific">Paenibacillus baekrokdamisoli</name>
    <dbReference type="NCBI Taxonomy" id="1712516"/>
    <lineage>
        <taxon>Bacteria</taxon>
        <taxon>Bacillati</taxon>
        <taxon>Bacillota</taxon>
        <taxon>Bacilli</taxon>
        <taxon>Bacillales</taxon>
        <taxon>Paenibacillaceae</taxon>
        <taxon>Paenibacillus</taxon>
    </lineage>
</organism>
<dbReference type="InterPro" id="IPR051782">
    <property type="entry name" value="ABC_Transporter_VariousFunc"/>
</dbReference>
<gene>
    <name evidence="1" type="ORF">Back11_04520</name>
</gene>
<dbReference type="AlphaFoldDB" id="A0A3G9IJC9"/>
<dbReference type="EMBL" id="AP019308">
    <property type="protein sequence ID" value="BBH19107.1"/>
    <property type="molecule type" value="Genomic_DNA"/>
</dbReference>
<dbReference type="PANTHER" id="PTHR42939">
    <property type="entry name" value="ABC TRANSPORTER ATP-BINDING PROTEIN ALBC-RELATED"/>
    <property type="match status" value="1"/>
</dbReference>
<dbReference type="CDD" id="cd03230">
    <property type="entry name" value="ABC_DR_subfamily_A"/>
    <property type="match status" value="1"/>
</dbReference>
<evidence type="ECO:0000313" key="1">
    <source>
        <dbReference type="EMBL" id="BBH19107.1"/>
    </source>
</evidence>
<dbReference type="SUPFAM" id="SSF52540">
    <property type="entry name" value="P-loop containing nucleoside triphosphate hydrolases"/>
    <property type="match status" value="1"/>
</dbReference>
<keyword evidence="1" id="KW-0547">Nucleotide-binding</keyword>
<dbReference type="Pfam" id="PF00005">
    <property type="entry name" value="ABC_tran"/>
    <property type="match status" value="1"/>
</dbReference>
<dbReference type="GO" id="GO:0005524">
    <property type="term" value="F:ATP binding"/>
    <property type="evidence" value="ECO:0007669"/>
    <property type="project" value="UniProtKB-KW"/>
</dbReference>
<dbReference type="InterPro" id="IPR027417">
    <property type="entry name" value="P-loop_NTPase"/>
</dbReference>